<keyword evidence="2" id="KW-1185">Reference proteome</keyword>
<proteinExistence type="predicted"/>
<dbReference type="EMBL" id="VSRR010008255">
    <property type="protein sequence ID" value="MPC48386.1"/>
    <property type="molecule type" value="Genomic_DNA"/>
</dbReference>
<sequence length="99" mass="10851">MAVACWQTQSVFATHNLKAIHRVQDRIFSLGPVLVTGSIVPYHLLLCPTSSSTPNQFEDHGMDLLGDATTALSSVLPCVTSTHACYREVGCQDGYRREE</sequence>
<accession>A0A5B7FSA5</accession>
<dbReference type="AlphaFoldDB" id="A0A5B7FSA5"/>
<comment type="caution">
    <text evidence="1">The sequence shown here is derived from an EMBL/GenBank/DDBJ whole genome shotgun (WGS) entry which is preliminary data.</text>
</comment>
<organism evidence="1 2">
    <name type="scientific">Portunus trituberculatus</name>
    <name type="common">Swimming crab</name>
    <name type="synonym">Neptunus trituberculatus</name>
    <dbReference type="NCBI Taxonomy" id="210409"/>
    <lineage>
        <taxon>Eukaryota</taxon>
        <taxon>Metazoa</taxon>
        <taxon>Ecdysozoa</taxon>
        <taxon>Arthropoda</taxon>
        <taxon>Crustacea</taxon>
        <taxon>Multicrustacea</taxon>
        <taxon>Malacostraca</taxon>
        <taxon>Eumalacostraca</taxon>
        <taxon>Eucarida</taxon>
        <taxon>Decapoda</taxon>
        <taxon>Pleocyemata</taxon>
        <taxon>Brachyura</taxon>
        <taxon>Eubrachyura</taxon>
        <taxon>Portunoidea</taxon>
        <taxon>Portunidae</taxon>
        <taxon>Portuninae</taxon>
        <taxon>Portunus</taxon>
    </lineage>
</organism>
<protein>
    <submittedName>
        <fullName evidence="1">Uncharacterized protein</fullName>
    </submittedName>
</protein>
<reference evidence="1 2" key="1">
    <citation type="submission" date="2019-05" db="EMBL/GenBank/DDBJ databases">
        <title>Another draft genome of Portunus trituberculatus and its Hox gene families provides insights of decapod evolution.</title>
        <authorList>
            <person name="Jeong J.-H."/>
            <person name="Song I."/>
            <person name="Kim S."/>
            <person name="Choi T."/>
            <person name="Kim D."/>
            <person name="Ryu S."/>
            <person name="Kim W."/>
        </authorList>
    </citation>
    <scope>NUCLEOTIDE SEQUENCE [LARGE SCALE GENOMIC DNA]</scope>
    <source>
        <tissue evidence="1">Muscle</tissue>
    </source>
</reference>
<dbReference type="Proteomes" id="UP000324222">
    <property type="component" value="Unassembled WGS sequence"/>
</dbReference>
<gene>
    <name evidence="1" type="ORF">E2C01_042157</name>
</gene>
<name>A0A5B7FSA5_PORTR</name>
<evidence type="ECO:0000313" key="2">
    <source>
        <dbReference type="Proteomes" id="UP000324222"/>
    </source>
</evidence>
<evidence type="ECO:0000313" key="1">
    <source>
        <dbReference type="EMBL" id="MPC48386.1"/>
    </source>
</evidence>